<reference evidence="7 8" key="1">
    <citation type="submission" date="2019-03" db="EMBL/GenBank/DDBJ databases">
        <title>Genomic Encyclopedia of Type Strains, Phase III (KMG-III): the genomes of soil and plant-associated and newly described type strains.</title>
        <authorList>
            <person name="Whitman W."/>
        </authorList>
    </citation>
    <scope>NUCLEOTIDE SEQUENCE [LARGE SCALE GENOMIC DNA]</scope>
    <source>
        <strain evidence="7 8">VKM Ac-2527</strain>
    </source>
</reference>
<dbReference type="RefSeq" id="WP_133798340.1">
    <property type="nucleotide sequence ID" value="NZ_SNWQ01000001.1"/>
</dbReference>
<feature type="transmembrane region" description="Helical" evidence="6">
    <location>
        <begin position="160"/>
        <end position="183"/>
    </location>
</feature>
<dbReference type="GO" id="GO:0022857">
    <property type="term" value="F:transmembrane transporter activity"/>
    <property type="evidence" value="ECO:0007669"/>
    <property type="project" value="InterPro"/>
</dbReference>
<feature type="transmembrane region" description="Helical" evidence="6">
    <location>
        <begin position="21"/>
        <end position="41"/>
    </location>
</feature>
<dbReference type="EMBL" id="SNWQ01000001">
    <property type="protein sequence ID" value="TDO54799.1"/>
    <property type="molecule type" value="Genomic_DNA"/>
</dbReference>
<evidence type="ECO:0000256" key="4">
    <source>
        <dbReference type="ARBA" id="ARBA00022989"/>
    </source>
</evidence>
<dbReference type="InterPro" id="IPR011701">
    <property type="entry name" value="MFS"/>
</dbReference>
<evidence type="ECO:0000313" key="7">
    <source>
        <dbReference type="EMBL" id="TDO54799.1"/>
    </source>
</evidence>
<keyword evidence="5 6" id="KW-0472">Membrane</keyword>
<gene>
    <name evidence="7" type="ORF">EV643_101590</name>
</gene>
<name>A0A4R6KQW7_9ACTN</name>
<dbReference type="Pfam" id="PF07690">
    <property type="entry name" value="MFS_1"/>
    <property type="match status" value="1"/>
</dbReference>
<comment type="caution">
    <text evidence="7">The sequence shown here is derived from an EMBL/GenBank/DDBJ whole genome shotgun (WGS) entry which is preliminary data.</text>
</comment>
<evidence type="ECO:0000256" key="3">
    <source>
        <dbReference type="ARBA" id="ARBA00022692"/>
    </source>
</evidence>
<keyword evidence="3 6" id="KW-0812">Transmembrane</keyword>
<dbReference type="PANTHER" id="PTHR23513">
    <property type="entry name" value="INTEGRAL MEMBRANE EFFLUX PROTEIN-RELATED"/>
    <property type="match status" value="1"/>
</dbReference>
<keyword evidence="8" id="KW-1185">Reference proteome</keyword>
<evidence type="ECO:0000313" key="8">
    <source>
        <dbReference type="Proteomes" id="UP000295388"/>
    </source>
</evidence>
<evidence type="ECO:0000256" key="1">
    <source>
        <dbReference type="ARBA" id="ARBA00004651"/>
    </source>
</evidence>
<evidence type="ECO:0000256" key="2">
    <source>
        <dbReference type="ARBA" id="ARBA00022475"/>
    </source>
</evidence>
<feature type="transmembrane region" description="Helical" evidence="6">
    <location>
        <begin position="222"/>
        <end position="242"/>
    </location>
</feature>
<accession>A0A4R6KQW7</accession>
<comment type="subcellular location">
    <subcellularLocation>
        <location evidence="1">Cell membrane</location>
        <topology evidence="1">Multi-pass membrane protein</topology>
    </subcellularLocation>
</comment>
<feature type="transmembrane region" description="Helical" evidence="6">
    <location>
        <begin position="85"/>
        <end position="106"/>
    </location>
</feature>
<keyword evidence="2" id="KW-1003">Cell membrane</keyword>
<dbReference type="OrthoDB" id="3811961at2"/>
<keyword evidence="4 6" id="KW-1133">Transmembrane helix</keyword>
<proteinExistence type="predicted"/>
<dbReference type="CDD" id="cd06173">
    <property type="entry name" value="MFS_MefA_like"/>
    <property type="match status" value="1"/>
</dbReference>
<feature type="transmembrane region" description="Helical" evidence="6">
    <location>
        <begin position="47"/>
        <end position="65"/>
    </location>
</feature>
<sequence length="412" mass="43382">MPLRLGTSLGPDFRRLWTANAVSATGTAIGYSALPLVAVLVLDVTTFQVSLLAALSAIAGAAIALPSGGFIERRRKRPVMIAADLIRFAALVSVPIAAAFGVLTYVQLCVVGVLQAAAMIAFQAASGAHLKALVQPEDRAEANGRFESAFWVTMSVGPPIGGALVGLIGATATLVVDAVSFLLSALGIRGIRQPEPEPTPTEQKPDFRAGWRYILNHRVLRALFWNSALFGGAVMMTSPLLTVFMLRDLGMAPWQYGVALGVPCLGGVLGARLAPWLTRRYGLRRMLIVFGVLRTPWLLLLPLATPGVDGLVLIVLAETGLLVASGVFNPSFATYRMEATEDGFMARVISSWAITSRSVQPAFMAAGGALAGLVGLRPTLLIAGACCLVSAVILPWRSASPTRTPEPDLTAS</sequence>
<dbReference type="Proteomes" id="UP000295388">
    <property type="component" value="Unassembled WGS sequence"/>
</dbReference>
<dbReference type="PANTHER" id="PTHR23513:SF6">
    <property type="entry name" value="MAJOR FACILITATOR SUPERFAMILY ASSOCIATED DOMAIN-CONTAINING PROTEIN"/>
    <property type="match status" value="1"/>
</dbReference>
<feature type="transmembrane region" description="Helical" evidence="6">
    <location>
        <begin position="254"/>
        <end position="274"/>
    </location>
</feature>
<dbReference type="SUPFAM" id="SSF103473">
    <property type="entry name" value="MFS general substrate transporter"/>
    <property type="match status" value="1"/>
</dbReference>
<dbReference type="Gene3D" id="1.20.1250.20">
    <property type="entry name" value="MFS general substrate transporter like domains"/>
    <property type="match status" value="1"/>
</dbReference>
<dbReference type="GO" id="GO:0005886">
    <property type="term" value="C:plasma membrane"/>
    <property type="evidence" value="ECO:0007669"/>
    <property type="project" value="UniProtKB-SubCell"/>
</dbReference>
<evidence type="ECO:0000256" key="6">
    <source>
        <dbReference type="SAM" id="Phobius"/>
    </source>
</evidence>
<dbReference type="AlphaFoldDB" id="A0A4R6KQW7"/>
<dbReference type="InterPro" id="IPR036259">
    <property type="entry name" value="MFS_trans_sf"/>
</dbReference>
<protein>
    <submittedName>
        <fullName evidence="7">Putative MFS family arabinose efflux permease</fullName>
    </submittedName>
</protein>
<evidence type="ECO:0000256" key="5">
    <source>
        <dbReference type="ARBA" id="ARBA00023136"/>
    </source>
</evidence>
<organism evidence="7 8">
    <name type="scientific">Kribbella caucasensis</name>
    <dbReference type="NCBI Taxonomy" id="2512215"/>
    <lineage>
        <taxon>Bacteria</taxon>
        <taxon>Bacillati</taxon>
        <taxon>Actinomycetota</taxon>
        <taxon>Actinomycetes</taxon>
        <taxon>Propionibacteriales</taxon>
        <taxon>Kribbellaceae</taxon>
        <taxon>Kribbella</taxon>
    </lineage>
</organism>
<feature type="transmembrane region" description="Helical" evidence="6">
    <location>
        <begin position="379"/>
        <end position="396"/>
    </location>
</feature>